<dbReference type="GO" id="GO:0046474">
    <property type="term" value="P:glycerophospholipid biosynthetic process"/>
    <property type="evidence" value="ECO:0007669"/>
    <property type="project" value="TreeGrafter"/>
</dbReference>
<dbReference type="EMBL" id="CP048104">
    <property type="protein sequence ID" value="QKG83491.1"/>
    <property type="molecule type" value="Genomic_DNA"/>
</dbReference>
<evidence type="ECO:0000256" key="1">
    <source>
        <dbReference type="ARBA" id="ARBA00022516"/>
    </source>
</evidence>
<dbReference type="Proteomes" id="UP000503088">
    <property type="component" value="Chromosome"/>
</dbReference>
<evidence type="ECO:0000256" key="8">
    <source>
        <dbReference type="ARBA" id="ARBA00048318"/>
    </source>
</evidence>
<dbReference type="InterPro" id="IPR039074">
    <property type="entry name" value="GGGP/HepGP_synthase_I"/>
</dbReference>
<organism evidence="9 10">
    <name type="scientific">Kroppenstedtia pulmonis</name>
    <dbReference type="NCBI Taxonomy" id="1380685"/>
    <lineage>
        <taxon>Bacteria</taxon>
        <taxon>Bacillati</taxon>
        <taxon>Bacillota</taxon>
        <taxon>Bacilli</taxon>
        <taxon>Bacillales</taxon>
        <taxon>Thermoactinomycetaceae</taxon>
        <taxon>Kroppenstedtia</taxon>
    </lineage>
</organism>
<dbReference type="Gene3D" id="3.20.20.390">
    <property type="entry name" value="FMN-linked oxidoreductases"/>
    <property type="match status" value="1"/>
</dbReference>
<sequence length="238" mass="26644">MLKERIRQWRHVFKLDPNRALPDRALERICLSGTDAIVIGGTDGITSQNTRELLDRVEEYPVECVQEVSHPDAVIPGLEGYLIPSVLNAGSLEWVLGAQHQALKRYGEWIPWEDIAVLGYVVLNPKSRVGRLTKCKTDLMEADLTAYGRLVEHLFQMPALYVEYSGVFGDKAMVEAGRLGVSQTRLFYGGGIAKEEDARTMAAIADTVIVGNLVYLNVDAAVKTVQWVKETEKSYRHR</sequence>
<evidence type="ECO:0000256" key="7">
    <source>
        <dbReference type="ARBA" id="ARBA00023264"/>
    </source>
</evidence>
<name>A0A7D4BNV0_9BACL</name>
<dbReference type="NCBIfam" id="NF003199">
    <property type="entry name" value="PRK04169.1-3"/>
    <property type="match status" value="1"/>
</dbReference>
<keyword evidence="7" id="KW-1208">Phospholipid metabolism</keyword>
<evidence type="ECO:0000256" key="3">
    <source>
        <dbReference type="ARBA" id="ARBA00022723"/>
    </source>
</evidence>
<dbReference type="KEGG" id="kpul:GXN76_02730"/>
<dbReference type="PANTHER" id="PTHR40029:SF2">
    <property type="entry name" value="HEPTAPRENYLGLYCERYL PHOSPHATE SYNTHASE"/>
    <property type="match status" value="1"/>
</dbReference>
<keyword evidence="3" id="KW-0479">Metal-binding</keyword>
<keyword evidence="4" id="KW-0460">Magnesium</keyword>
<evidence type="ECO:0000256" key="2">
    <source>
        <dbReference type="ARBA" id="ARBA00022679"/>
    </source>
</evidence>
<dbReference type="AlphaFoldDB" id="A0A7D4BNV0"/>
<dbReference type="GO" id="GO:0120536">
    <property type="term" value="F:heptaprenylglyceryl phosphate synthase activity"/>
    <property type="evidence" value="ECO:0007669"/>
    <property type="project" value="UniProtKB-ARBA"/>
</dbReference>
<dbReference type="Pfam" id="PF01884">
    <property type="entry name" value="PcrB"/>
    <property type="match status" value="1"/>
</dbReference>
<keyword evidence="5" id="KW-0443">Lipid metabolism</keyword>
<gene>
    <name evidence="9" type="ORF">GXN76_02730</name>
</gene>
<evidence type="ECO:0000313" key="9">
    <source>
        <dbReference type="EMBL" id="QKG83491.1"/>
    </source>
</evidence>
<dbReference type="InterPro" id="IPR038597">
    <property type="entry name" value="GGGP/HepGP_synthase_sf"/>
</dbReference>
<dbReference type="SUPFAM" id="SSF51395">
    <property type="entry name" value="FMN-linked oxidoreductases"/>
    <property type="match status" value="1"/>
</dbReference>
<dbReference type="CDD" id="cd02812">
    <property type="entry name" value="PcrB_like"/>
    <property type="match status" value="1"/>
</dbReference>
<evidence type="ECO:0000256" key="6">
    <source>
        <dbReference type="ARBA" id="ARBA00023209"/>
    </source>
</evidence>
<keyword evidence="6" id="KW-0594">Phospholipid biosynthesis</keyword>
<evidence type="ECO:0000256" key="5">
    <source>
        <dbReference type="ARBA" id="ARBA00023098"/>
    </source>
</evidence>
<accession>A0A7D4BNV0</accession>
<keyword evidence="2 9" id="KW-0808">Transferase</keyword>
<comment type="catalytic activity">
    <reaction evidence="8">
        <text>sn-glycerol 1-phosphate + all-trans-heptaprenyl diphosphate = 3-heptaprenyl-sn-glycero-1-phosphate + diphosphate</text>
        <dbReference type="Rhea" id="RHEA:33495"/>
        <dbReference type="ChEBI" id="CHEBI:33019"/>
        <dbReference type="ChEBI" id="CHEBI:57685"/>
        <dbReference type="ChEBI" id="CHEBI:58206"/>
        <dbReference type="ChEBI" id="CHEBI:64781"/>
        <dbReference type="EC" id="2.5.1.n9"/>
    </reaction>
</comment>
<keyword evidence="10" id="KW-1185">Reference proteome</keyword>
<dbReference type="PANTHER" id="PTHR40029">
    <property type="match status" value="1"/>
</dbReference>
<evidence type="ECO:0000313" key="10">
    <source>
        <dbReference type="Proteomes" id="UP000503088"/>
    </source>
</evidence>
<reference evidence="9 10" key="1">
    <citation type="submission" date="2020-01" db="EMBL/GenBank/DDBJ databases">
        <authorList>
            <person name="Gulvik C.A."/>
            <person name="Batra D.G."/>
        </authorList>
    </citation>
    <scope>NUCLEOTIDE SEQUENCE [LARGE SCALE GENOMIC DNA]</scope>
    <source>
        <strain evidence="9 10">W9323</strain>
    </source>
</reference>
<dbReference type="NCBIfam" id="TIGR01768">
    <property type="entry name" value="GGGP-family"/>
    <property type="match status" value="1"/>
</dbReference>
<dbReference type="EC" id="2.5.1.n9" evidence="9"/>
<dbReference type="GO" id="GO:0046872">
    <property type="term" value="F:metal ion binding"/>
    <property type="evidence" value="ECO:0007669"/>
    <property type="project" value="UniProtKB-KW"/>
</dbReference>
<evidence type="ECO:0000256" key="4">
    <source>
        <dbReference type="ARBA" id="ARBA00022842"/>
    </source>
</evidence>
<proteinExistence type="predicted"/>
<dbReference type="RefSeq" id="WP_173220278.1">
    <property type="nucleotide sequence ID" value="NZ_CP048104.1"/>
</dbReference>
<keyword evidence="1" id="KW-0444">Lipid biosynthesis</keyword>
<protein>
    <submittedName>
        <fullName evidence="9">Heptaprenylglyceryl phosphate synthase</fullName>
        <ecNumber evidence="9">2.5.1.n9</ecNumber>
    </submittedName>
</protein>
<dbReference type="InterPro" id="IPR008205">
    <property type="entry name" value="GGGP_HepGP_synthase"/>
</dbReference>